<dbReference type="Gene3D" id="1.10.150.130">
    <property type="match status" value="1"/>
</dbReference>
<dbReference type="InterPro" id="IPR011010">
    <property type="entry name" value="DNA_brk_join_enz"/>
</dbReference>
<feature type="region of interest" description="Disordered" evidence="3">
    <location>
        <begin position="449"/>
        <end position="477"/>
    </location>
</feature>
<keyword evidence="2" id="KW-0233">DNA recombination</keyword>
<dbReference type="InterPro" id="IPR010998">
    <property type="entry name" value="Integrase_recombinase_N"/>
</dbReference>
<feature type="domain" description="Tyr recombinase" evidence="4">
    <location>
        <begin position="252"/>
        <end position="434"/>
    </location>
</feature>
<evidence type="ECO:0000313" key="6">
    <source>
        <dbReference type="Proteomes" id="UP001575105"/>
    </source>
</evidence>
<dbReference type="Proteomes" id="UP001575105">
    <property type="component" value="Unassembled WGS sequence"/>
</dbReference>
<feature type="compositionally biased region" description="Basic and acidic residues" evidence="3">
    <location>
        <begin position="137"/>
        <end position="150"/>
    </location>
</feature>
<sequence>MARNNERGLELTFHKPSKRWRKRIGGKDHWFGFGKGVSDRKSYKAALERYRAFQEEQAQRRASLTLDLDELIDREDGPWNERAVQAIDAVQGDPDAAAKLAAFFQRGVTPAPSRNSSRNSLAAIETLVTDFLAVQKQRRDTTERHPERLGKKQRLSPKAHRFIKDTMTQFKDWCIDTARVKTLDDPQRTERLVLHYREHLTKLLADEDIAPSTLNNRLKYLPAFFRWAWENRRIVEQPRTLRQACQKLTVAPSAKPLTVRQVRRIWEAADGRLRAHISLALNAGLYDLELSDICGKHLSKRDGASYLAKHRRKTGVPYKIKLWPLTVELIAKHRDSRGADELLFRTKKGHPLAHFVGDNKSSSLAQAFKKAAVAAAVDHASWSMLRDTVATDIEKIARRIGDRGITSQLLAHADDRTARFYVDQSPIELETSKLDAALDELAEHYDLDGRHRAEQRKKKAAKYGLDKEPVKKQRKKR</sequence>
<dbReference type="PROSITE" id="PS51898">
    <property type="entry name" value="TYR_RECOMBINASE"/>
    <property type="match status" value="1"/>
</dbReference>
<proteinExistence type="predicted"/>
<evidence type="ECO:0000256" key="3">
    <source>
        <dbReference type="SAM" id="MobiDB-lite"/>
    </source>
</evidence>
<dbReference type="Gene3D" id="1.10.443.10">
    <property type="entry name" value="Intergrase catalytic core"/>
    <property type="match status" value="1"/>
</dbReference>
<evidence type="ECO:0000256" key="1">
    <source>
        <dbReference type="ARBA" id="ARBA00023125"/>
    </source>
</evidence>
<dbReference type="EMBL" id="JBGUBD010000011">
    <property type="protein sequence ID" value="MFA9479766.1"/>
    <property type="molecule type" value="Genomic_DNA"/>
</dbReference>
<dbReference type="InterPro" id="IPR002104">
    <property type="entry name" value="Integrase_catalytic"/>
</dbReference>
<name>A0ABV4U8B1_9BACT</name>
<gene>
    <name evidence="5" type="ORF">ACERK3_15875</name>
</gene>
<keyword evidence="6" id="KW-1185">Reference proteome</keyword>
<dbReference type="SUPFAM" id="SSF56349">
    <property type="entry name" value="DNA breaking-rejoining enzymes"/>
    <property type="match status" value="1"/>
</dbReference>
<evidence type="ECO:0000313" key="5">
    <source>
        <dbReference type="EMBL" id="MFA9479766.1"/>
    </source>
</evidence>
<comment type="caution">
    <text evidence="5">The sequence shown here is derived from an EMBL/GenBank/DDBJ whole genome shotgun (WGS) entry which is preliminary data.</text>
</comment>
<keyword evidence="1" id="KW-0238">DNA-binding</keyword>
<dbReference type="InterPro" id="IPR013762">
    <property type="entry name" value="Integrase-like_cat_sf"/>
</dbReference>
<organism evidence="5 6">
    <name type="scientific">Natronomicrosphaera hydrolytica</name>
    <dbReference type="NCBI Taxonomy" id="3242702"/>
    <lineage>
        <taxon>Bacteria</taxon>
        <taxon>Pseudomonadati</taxon>
        <taxon>Planctomycetota</taxon>
        <taxon>Phycisphaerae</taxon>
        <taxon>Phycisphaerales</taxon>
        <taxon>Phycisphaeraceae</taxon>
        <taxon>Natronomicrosphaera</taxon>
    </lineage>
</organism>
<evidence type="ECO:0000259" key="4">
    <source>
        <dbReference type="PROSITE" id="PS51898"/>
    </source>
</evidence>
<evidence type="ECO:0000256" key="2">
    <source>
        <dbReference type="ARBA" id="ARBA00023172"/>
    </source>
</evidence>
<dbReference type="RefSeq" id="WP_425346689.1">
    <property type="nucleotide sequence ID" value="NZ_JBGUBD010000011.1"/>
</dbReference>
<reference evidence="5 6" key="1">
    <citation type="submission" date="2024-08" db="EMBL/GenBank/DDBJ databases">
        <title>Whole-genome sequencing of halo(alkali)philic microorganisms from hypersaline lakes.</title>
        <authorList>
            <person name="Sorokin D.Y."/>
            <person name="Merkel A.Y."/>
            <person name="Messina E."/>
            <person name="Yakimov M."/>
        </authorList>
    </citation>
    <scope>NUCLEOTIDE SEQUENCE [LARGE SCALE GENOMIC DNA]</scope>
    <source>
        <strain evidence="5 6">AB-hyl4</strain>
    </source>
</reference>
<accession>A0ABV4U8B1</accession>
<dbReference type="Pfam" id="PF00589">
    <property type="entry name" value="Phage_integrase"/>
    <property type="match status" value="1"/>
</dbReference>
<protein>
    <submittedName>
        <fullName evidence="5">Tyrosine-type recombinase/integrase</fullName>
    </submittedName>
</protein>
<feature type="region of interest" description="Disordered" evidence="3">
    <location>
        <begin position="136"/>
        <end position="156"/>
    </location>
</feature>